<dbReference type="Proteomes" id="UP000061432">
    <property type="component" value="Chromosome"/>
</dbReference>
<evidence type="ECO:0000259" key="2">
    <source>
        <dbReference type="PROSITE" id="PS50943"/>
    </source>
</evidence>
<dbReference type="EMBL" id="AP014704">
    <property type="protein sequence ID" value="BAQ44859.1"/>
    <property type="molecule type" value="Genomic_DNA"/>
</dbReference>
<gene>
    <name evidence="3" type="primary">hipB</name>
    <name evidence="3" type="ORF">Maq22A_c07685</name>
</gene>
<dbReference type="PANTHER" id="PTHR46797">
    <property type="entry name" value="HTH-TYPE TRANSCRIPTIONAL REGULATOR"/>
    <property type="match status" value="1"/>
</dbReference>
<dbReference type="GO" id="GO:0003677">
    <property type="term" value="F:DNA binding"/>
    <property type="evidence" value="ECO:0007669"/>
    <property type="project" value="UniProtKB-KW"/>
</dbReference>
<dbReference type="SUPFAM" id="SSF51182">
    <property type="entry name" value="RmlC-like cupins"/>
    <property type="match status" value="1"/>
</dbReference>
<evidence type="ECO:0000313" key="4">
    <source>
        <dbReference type="Proteomes" id="UP000061432"/>
    </source>
</evidence>
<dbReference type="STRING" id="270351.Maq22A_c07685"/>
<accession>A0A0C6FID6</accession>
<dbReference type="RefSeq" id="WP_060846291.1">
    <property type="nucleotide sequence ID" value="NZ_AP014704.1"/>
</dbReference>
<dbReference type="PATRIC" id="fig|270351.10.peg.1463"/>
<dbReference type="InterPro" id="IPR014710">
    <property type="entry name" value="RmlC-like_jellyroll"/>
</dbReference>
<dbReference type="Gene3D" id="2.60.120.10">
    <property type="entry name" value="Jelly Rolls"/>
    <property type="match status" value="1"/>
</dbReference>
<dbReference type="GO" id="GO:0003700">
    <property type="term" value="F:DNA-binding transcription factor activity"/>
    <property type="evidence" value="ECO:0007669"/>
    <property type="project" value="TreeGrafter"/>
</dbReference>
<reference evidence="4" key="2">
    <citation type="submission" date="2015-01" db="EMBL/GenBank/DDBJ databases">
        <title>Complete genome sequence of Methylobacterium aquaticum strain 22A.</title>
        <authorList>
            <person name="Tani A."/>
            <person name="Ogura Y."/>
            <person name="Hayashi T."/>
        </authorList>
    </citation>
    <scope>NUCLEOTIDE SEQUENCE [LARGE SCALE GENOMIC DNA]</scope>
    <source>
        <strain evidence="4">MA-22A</strain>
    </source>
</reference>
<sequence length="201" mass="22117">MLKTGSNAPIEDDKSLERALGHQVRTLRRERDLSLADLAAAAGISHGMVSKIENGQISPSLATINALARALNVPITTLFAAFEESRDCSYVRKGTGVVIERRGTKVGHIYELLGAGIRGETVLEPYLITLEEDAEAYTGFRHAGVEFIFMLSGEVRYHHAGQDYHLKPGDALLFDAEALHGPRELIERPMTYLSIIAYPRT</sequence>
<proteinExistence type="predicted"/>
<dbReference type="OrthoDB" id="9805356at2"/>
<organism evidence="3 4">
    <name type="scientific">Methylobacterium aquaticum</name>
    <dbReference type="NCBI Taxonomy" id="270351"/>
    <lineage>
        <taxon>Bacteria</taxon>
        <taxon>Pseudomonadati</taxon>
        <taxon>Pseudomonadota</taxon>
        <taxon>Alphaproteobacteria</taxon>
        <taxon>Hyphomicrobiales</taxon>
        <taxon>Methylobacteriaceae</taxon>
        <taxon>Methylobacterium</taxon>
    </lineage>
</organism>
<evidence type="ECO:0000313" key="3">
    <source>
        <dbReference type="EMBL" id="BAQ44859.1"/>
    </source>
</evidence>
<name>A0A0C6FID6_9HYPH</name>
<dbReference type="InterPro" id="IPR050807">
    <property type="entry name" value="TransReg_Diox_bact_type"/>
</dbReference>
<dbReference type="PANTHER" id="PTHR46797:SF1">
    <property type="entry name" value="METHYLPHOSPHONATE SYNTHASE"/>
    <property type="match status" value="1"/>
</dbReference>
<reference evidence="3 4" key="1">
    <citation type="journal article" date="2015" name="Genome Announc.">
        <title>Complete Genome Sequence of Methylobacterium aquaticum Strain 22A, Isolated from Racomitrium japonicum Moss.</title>
        <authorList>
            <person name="Tani A."/>
            <person name="Ogura Y."/>
            <person name="Hayashi T."/>
            <person name="Kimbara K."/>
        </authorList>
    </citation>
    <scope>NUCLEOTIDE SEQUENCE [LARGE SCALE GENOMIC DNA]</scope>
    <source>
        <strain evidence="3 4">MA-22A</strain>
    </source>
</reference>
<dbReference type="CDD" id="cd02209">
    <property type="entry name" value="cupin_XRE_C"/>
    <property type="match status" value="1"/>
</dbReference>
<evidence type="ECO:0000256" key="1">
    <source>
        <dbReference type="ARBA" id="ARBA00023125"/>
    </source>
</evidence>
<feature type="domain" description="HTH cro/C1-type" evidence="2">
    <location>
        <begin position="24"/>
        <end position="78"/>
    </location>
</feature>
<dbReference type="Pfam" id="PF01381">
    <property type="entry name" value="HTH_3"/>
    <property type="match status" value="1"/>
</dbReference>
<dbReference type="InterPro" id="IPR013096">
    <property type="entry name" value="Cupin_2"/>
</dbReference>
<dbReference type="InterPro" id="IPR001387">
    <property type="entry name" value="Cro/C1-type_HTH"/>
</dbReference>
<dbReference type="InterPro" id="IPR011051">
    <property type="entry name" value="RmlC_Cupin_sf"/>
</dbReference>
<dbReference type="GO" id="GO:0005829">
    <property type="term" value="C:cytosol"/>
    <property type="evidence" value="ECO:0007669"/>
    <property type="project" value="TreeGrafter"/>
</dbReference>
<dbReference type="SUPFAM" id="SSF47413">
    <property type="entry name" value="lambda repressor-like DNA-binding domains"/>
    <property type="match status" value="1"/>
</dbReference>
<dbReference type="Pfam" id="PF07883">
    <property type="entry name" value="Cupin_2"/>
    <property type="match status" value="1"/>
</dbReference>
<dbReference type="PROSITE" id="PS50943">
    <property type="entry name" value="HTH_CROC1"/>
    <property type="match status" value="1"/>
</dbReference>
<dbReference type="InterPro" id="IPR010982">
    <property type="entry name" value="Lambda_DNA-bd_dom_sf"/>
</dbReference>
<protein>
    <submittedName>
        <fullName evidence="3">XRE family transcriptional regulator</fullName>
    </submittedName>
</protein>
<dbReference type="CDD" id="cd00093">
    <property type="entry name" value="HTH_XRE"/>
    <property type="match status" value="1"/>
</dbReference>
<keyword evidence="1" id="KW-0238">DNA-binding</keyword>
<dbReference type="SMART" id="SM00530">
    <property type="entry name" value="HTH_XRE"/>
    <property type="match status" value="1"/>
</dbReference>
<dbReference type="AlphaFoldDB" id="A0A0C6FID6"/>
<dbReference type="Gene3D" id="1.10.260.40">
    <property type="entry name" value="lambda repressor-like DNA-binding domains"/>
    <property type="match status" value="1"/>
</dbReference>
<dbReference type="KEGG" id="maqu:Maq22A_c07685"/>